<sequence length="115" mass="12370">MSTIRTANRRGRAITLGSTILATAALATAAPAVATANAGPAKITDAFPGCASHWDNGRTTYVQNVSCNRPIRVSVSYYARDYPDTTTCKPISRGGTTAFGWPFYAYRFRNLNLCS</sequence>
<dbReference type="AlphaFoldDB" id="A0A5D0U6C9"/>
<keyword evidence="1" id="KW-0732">Signal</keyword>
<evidence type="ECO:0000313" key="2">
    <source>
        <dbReference type="EMBL" id="TYC13226.1"/>
    </source>
</evidence>
<evidence type="ECO:0008006" key="4">
    <source>
        <dbReference type="Google" id="ProtNLM"/>
    </source>
</evidence>
<reference evidence="2 3" key="1">
    <citation type="submission" date="2019-08" db="EMBL/GenBank/DDBJ databases">
        <title>Actinomadura sp. nov. CYP1-5 isolated from mountain soil.</title>
        <authorList>
            <person name="Songsumanus A."/>
            <person name="Kuncharoen N."/>
            <person name="Kudo T."/>
            <person name="Yuki M."/>
            <person name="Igarashi Y."/>
            <person name="Tanasupawat S."/>
        </authorList>
    </citation>
    <scope>NUCLEOTIDE SEQUENCE [LARGE SCALE GENOMIC DNA]</scope>
    <source>
        <strain evidence="2 3">GKU157</strain>
    </source>
</reference>
<evidence type="ECO:0000256" key="1">
    <source>
        <dbReference type="SAM" id="SignalP"/>
    </source>
</evidence>
<dbReference type="EMBL" id="VSFF01000008">
    <property type="protein sequence ID" value="TYC13226.1"/>
    <property type="molecule type" value="Genomic_DNA"/>
</dbReference>
<keyword evidence="3" id="KW-1185">Reference proteome</keyword>
<dbReference type="RefSeq" id="WP_148351920.1">
    <property type="nucleotide sequence ID" value="NZ_JBHSBF010000034.1"/>
</dbReference>
<gene>
    <name evidence="2" type="ORF">FXF65_22245</name>
</gene>
<organism evidence="2 3">
    <name type="scientific">Actinomadura syzygii</name>
    <dbReference type="NCBI Taxonomy" id="1427538"/>
    <lineage>
        <taxon>Bacteria</taxon>
        <taxon>Bacillati</taxon>
        <taxon>Actinomycetota</taxon>
        <taxon>Actinomycetes</taxon>
        <taxon>Streptosporangiales</taxon>
        <taxon>Thermomonosporaceae</taxon>
        <taxon>Actinomadura</taxon>
    </lineage>
</organism>
<proteinExistence type="predicted"/>
<feature type="signal peptide" evidence="1">
    <location>
        <begin position="1"/>
        <end position="29"/>
    </location>
</feature>
<dbReference type="Proteomes" id="UP000322634">
    <property type="component" value="Unassembled WGS sequence"/>
</dbReference>
<accession>A0A5D0U6C9</accession>
<comment type="caution">
    <text evidence="2">The sequence shown here is derived from an EMBL/GenBank/DDBJ whole genome shotgun (WGS) entry which is preliminary data.</text>
</comment>
<name>A0A5D0U6C9_9ACTN</name>
<feature type="chain" id="PRO_5022902433" description="Alpha-amylase" evidence="1">
    <location>
        <begin position="30"/>
        <end position="115"/>
    </location>
</feature>
<evidence type="ECO:0000313" key="3">
    <source>
        <dbReference type="Proteomes" id="UP000322634"/>
    </source>
</evidence>
<protein>
    <recommendedName>
        <fullName evidence="4">Alpha-amylase</fullName>
    </recommendedName>
</protein>